<dbReference type="PANTHER" id="PTHR21529">
    <property type="entry name" value="MAMMARY TURMOR VIRUS RECEPTOR HOMOLOG 1, 2 MTVR1, 2"/>
    <property type="match status" value="1"/>
</dbReference>
<dbReference type="Gene3D" id="3.40.50.300">
    <property type="entry name" value="P-loop containing nucleotide triphosphate hydrolases"/>
    <property type="match status" value="2"/>
</dbReference>
<name>A0A7J0EX97_9ERIC</name>
<evidence type="ECO:0000256" key="5">
    <source>
        <dbReference type="SAM" id="MobiDB-lite"/>
    </source>
</evidence>
<comment type="caution">
    <text evidence="7">The sequence shown here is derived from an EMBL/GenBank/DDBJ whole genome shotgun (WGS) entry which is preliminary data.</text>
</comment>
<dbReference type="GO" id="GO:0005524">
    <property type="term" value="F:ATP binding"/>
    <property type="evidence" value="ECO:0007669"/>
    <property type="project" value="UniProtKB-KW"/>
</dbReference>
<dbReference type="InterPro" id="IPR013986">
    <property type="entry name" value="DExx_box_DNA_helicase_dom_sf"/>
</dbReference>
<dbReference type="OrthoDB" id="3156807at2759"/>
<evidence type="ECO:0000313" key="7">
    <source>
        <dbReference type="EMBL" id="GFY91013.1"/>
    </source>
</evidence>
<proteinExistence type="predicted"/>
<keyword evidence="4" id="KW-0067">ATP-binding</keyword>
<dbReference type="SUPFAM" id="SSF52540">
    <property type="entry name" value="P-loop containing nucleoside triphosphate hydrolases"/>
    <property type="match status" value="1"/>
</dbReference>
<dbReference type="GO" id="GO:0016787">
    <property type="term" value="F:hydrolase activity"/>
    <property type="evidence" value="ECO:0007669"/>
    <property type="project" value="UniProtKB-KW"/>
</dbReference>
<sequence>MLVINLLVKLSSGWRPKNKNVDSVCESSSHIWKQFKVEGLFVVCTIDIIKELRYMQVLKVWDILALEEIPKLVKRLDGMFAMYTDDFIKYCNEKQFEGDFEVPLTWVKSFDIPRFKNLGNHELGNMSSVGIIDGRSYVENSKVKESLSLMKFYSLSSGMVSHLLSDDAGRELDLPFEVTDEELELIQFPRSSFILGSTATDVSHRTEVDECIVDTKDTIVGTKESVFRQLFCDSQSKIVFCCQTTSCWTEKVCCWGNFSEEDSSIDMDYTTHFKDIPDSFLDIPSTKYPLVITFHKFLMMLDGTLGSSYFERFLSAELSHCNTRSSRSVALETFIRTKEVNYERFCSLYWPHLNSELTKKLDPSRVYTEIISHIKGQRERELYSIFQDYEKMKMEKGEFDLSDLVNDLHSRLRNERFDGEEMDFVYIDEVQDLTMRQISLFKYICRNMEEGFVFAGDTAQTIARGIDFRFEDIRTLFYDEFLVESRGDVPAGRKEKGHVSKIGNLKQNFRTHDGVLRLAQSVIDLLYRFFRHSIDVLDPEKSLICGEAPAPVLLEPGNDENAILTIFGKSGNVSGNIVGFGAEQVILVRDDRARQDISVNVGKQALVLTIVECKGLEFQDVLLYNFFGSSPLKTQWRVIYEFMKEQDLLDATIKSFPNFNEARHNVLCSELKQLYVAITRTRQRLWICEDVEEFSKPMFEYWKKRGLVQVKRLDDSLAQAMQVASSPEEWKARGIKLFHENNYVPAMVCFEKANEPLWEKRAKAAYHRASADRMRGSNPEGACKVLREAADIFDSIGDTESAAQCFCDLGEYERAGKIYLEKCGKSELDKAGECFLMAGCYELAAEVYAKGNYFSECLSACNKGKLFNTGLKYIQYWKEHAPKDSAVVKRSKEIDQIEQRFLESCANNCYELKDNRSMMKFVRAFNAMDSRRNFLKSLNCLDELLLLEEESGNFLEAAEIVKLRGDILLEADLLGKAGRFKEASMLILWYVFSNSMWASRSRGWPLKHFPQRDEILVKTKSFAKKESDFFYEFVCTEVTILSNEETNLFTLNQYKNASQKHKSLRGEILSLRRRILDIHLHSNASKYEWEDELAVDLIKPSEERISGNNVSVGTLVCFWNLWKEKVENIFEYLSCLETQDANNYINYGEFCLNYFGVRRQLKNMNISYVLVNSDADWVREIDDRFLRRSEKLVSVDARQFVSAARIHWRSELLSVGLKVLDALEALHQLSIKNSMSLFCQSTPLIYIFEPSDKTYKKIAERFEGNLVWREFVVDLSGNTESENLQESASDKVHEIPIQVPLVYKFHNALKDTYNANWRVQDYISPHCFLYLVESLLILGSCFQGIIFTSKSSFVEWLISEQPKANRSGSSVPAMNVIFDFIAHLINQFLCDKQGTTEWIENSNINVNYYYPLLRLRLVVILCLLCMNSGRYFDMLFHLLGRGDITSCLPRAFCDVFRRSRKQVNAMVLAEAFMKIQNPLVIVSLGENGSKFKCPDAIFVDMATQSREAIIGVLFPMNNKTPRGKTVVSKVDTTNSCSREFPSSNDREGKTSKATSSNLASLEDPKMNSQNKNEGNLEMKCGLFQEISDALKSVETVGDGNVMKFVSSASKIKVELMKSINFIPTALAKSFEKKTCDGEDGILLAEANSMLDELKELSSLLGASDRLEN</sequence>
<dbReference type="InterPro" id="IPR027417">
    <property type="entry name" value="P-loop_NTPase"/>
</dbReference>
<dbReference type="EMBL" id="BJWL01000007">
    <property type="protein sequence ID" value="GFY91013.1"/>
    <property type="molecule type" value="Genomic_DNA"/>
</dbReference>
<organism evidence="7 8">
    <name type="scientific">Actinidia rufa</name>
    <dbReference type="NCBI Taxonomy" id="165716"/>
    <lineage>
        <taxon>Eukaryota</taxon>
        <taxon>Viridiplantae</taxon>
        <taxon>Streptophyta</taxon>
        <taxon>Embryophyta</taxon>
        <taxon>Tracheophyta</taxon>
        <taxon>Spermatophyta</taxon>
        <taxon>Magnoliopsida</taxon>
        <taxon>eudicotyledons</taxon>
        <taxon>Gunneridae</taxon>
        <taxon>Pentapetalae</taxon>
        <taxon>asterids</taxon>
        <taxon>Ericales</taxon>
        <taxon>Actinidiaceae</taxon>
        <taxon>Actinidia</taxon>
    </lineage>
</organism>
<dbReference type="Gene3D" id="1.10.10.160">
    <property type="match status" value="1"/>
</dbReference>
<dbReference type="Pfam" id="PF00580">
    <property type="entry name" value="UvrD-helicase"/>
    <property type="match status" value="1"/>
</dbReference>
<evidence type="ECO:0000259" key="6">
    <source>
        <dbReference type="Pfam" id="PF00580"/>
    </source>
</evidence>
<dbReference type="Proteomes" id="UP000585474">
    <property type="component" value="Unassembled WGS sequence"/>
</dbReference>
<feature type="region of interest" description="Disordered" evidence="5">
    <location>
        <begin position="1536"/>
        <end position="1573"/>
    </location>
</feature>
<dbReference type="InterPro" id="IPR011990">
    <property type="entry name" value="TPR-like_helical_dom_sf"/>
</dbReference>
<keyword evidence="3" id="KW-0347">Helicase</keyword>
<dbReference type="PANTHER" id="PTHR21529:SF4">
    <property type="entry name" value="TPR AND ANKYRIN REPEAT-CONTAINING PROTEIN 1"/>
    <property type="match status" value="1"/>
</dbReference>
<evidence type="ECO:0000256" key="1">
    <source>
        <dbReference type="ARBA" id="ARBA00022741"/>
    </source>
</evidence>
<keyword evidence="1" id="KW-0547">Nucleotide-binding</keyword>
<reference evidence="7 8" key="1">
    <citation type="submission" date="2019-07" db="EMBL/GenBank/DDBJ databases">
        <title>De Novo Assembly of kiwifruit Actinidia rufa.</title>
        <authorList>
            <person name="Sugita-Konishi S."/>
            <person name="Sato K."/>
            <person name="Mori E."/>
            <person name="Abe Y."/>
            <person name="Kisaki G."/>
            <person name="Hamano K."/>
            <person name="Suezawa K."/>
            <person name="Otani M."/>
            <person name="Fukuda T."/>
            <person name="Manabe T."/>
            <person name="Gomi K."/>
            <person name="Tabuchi M."/>
            <person name="Akimitsu K."/>
            <person name="Kataoka I."/>
        </authorList>
    </citation>
    <scope>NUCLEOTIDE SEQUENCE [LARGE SCALE GENOMIC DNA]</scope>
    <source>
        <strain evidence="8">cv. Fuchu</strain>
    </source>
</reference>
<evidence type="ECO:0000256" key="3">
    <source>
        <dbReference type="ARBA" id="ARBA00022806"/>
    </source>
</evidence>
<evidence type="ECO:0000313" key="8">
    <source>
        <dbReference type="Proteomes" id="UP000585474"/>
    </source>
</evidence>
<dbReference type="SUPFAM" id="SSF48452">
    <property type="entry name" value="TPR-like"/>
    <property type="match status" value="1"/>
</dbReference>
<keyword evidence="2" id="KW-0378">Hydrolase</keyword>
<dbReference type="InterPro" id="IPR014016">
    <property type="entry name" value="UvrD-like_ATP-bd"/>
</dbReference>
<dbReference type="InterPro" id="IPR039904">
    <property type="entry name" value="TRANK1"/>
</dbReference>
<protein>
    <recommendedName>
        <fullName evidence="6">UvrD-like helicase ATP-binding domain-containing protein</fullName>
    </recommendedName>
</protein>
<evidence type="ECO:0000256" key="2">
    <source>
        <dbReference type="ARBA" id="ARBA00022801"/>
    </source>
</evidence>
<gene>
    <name evidence="7" type="ORF">Acr_07g0012090</name>
</gene>
<keyword evidence="8" id="KW-1185">Reference proteome</keyword>
<evidence type="ECO:0000256" key="4">
    <source>
        <dbReference type="ARBA" id="ARBA00022840"/>
    </source>
</evidence>
<accession>A0A7J0EX97</accession>
<feature type="domain" description="UvrD-like helicase ATP-binding" evidence="6">
    <location>
        <begin position="356"/>
        <end position="462"/>
    </location>
</feature>
<dbReference type="GO" id="GO:0004386">
    <property type="term" value="F:helicase activity"/>
    <property type="evidence" value="ECO:0007669"/>
    <property type="project" value="UniProtKB-KW"/>
</dbReference>